<organism evidence="1 2">
    <name type="scientific">Propionivibrio dicarboxylicus</name>
    <dbReference type="NCBI Taxonomy" id="83767"/>
    <lineage>
        <taxon>Bacteria</taxon>
        <taxon>Pseudomonadati</taxon>
        <taxon>Pseudomonadota</taxon>
        <taxon>Betaproteobacteria</taxon>
        <taxon>Rhodocyclales</taxon>
        <taxon>Rhodocyclaceae</taxon>
        <taxon>Propionivibrio</taxon>
    </lineage>
</organism>
<keyword evidence="2" id="KW-1185">Reference proteome</keyword>
<dbReference type="STRING" id="83767.SAMN05660652_01942"/>
<protein>
    <recommendedName>
        <fullName evidence="3">Nicotinate-nucleotide adenylyltransferase</fullName>
    </recommendedName>
</protein>
<dbReference type="Proteomes" id="UP000198607">
    <property type="component" value="Unassembled WGS sequence"/>
</dbReference>
<reference evidence="1 2" key="1">
    <citation type="submission" date="2016-10" db="EMBL/GenBank/DDBJ databases">
        <authorList>
            <person name="de Groot N.N."/>
        </authorList>
    </citation>
    <scope>NUCLEOTIDE SEQUENCE [LARGE SCALE GENOMIC DNA]</scope>
    <source>
        <strain evidence="1 2">DSM 5885</strain>
    </source>
</reference>
<evidence type="ECO:0000313" key="1">
    <source>
        <dbReference type="EMBL" id="SDH61058.1"/>
    </source>
</evidence>
<evidence type="ECO:0000313" key="2">
    <source>
        <dbReference type="Proteomes" id="UP000198607"/>
    </source>
</evidence>
<proteinExistence type="predicted"/>
<dbReference type="OrthoDB" id="179386at2"/>
<name>A0A1G8DTX9_9RHOO</name>
<dbReference type="RefSeq" id="WP_091937052.1">
    <property type="nucleotide sequence ID" value="NZ_FNCY01000007.1"/>
</dbReference>
<sequence>MQERNAALTTDQKALAVNLDKYKYGTIVEIGAGQEVARRFFQVGAAAGTIAKTMSAYDMAVSDDIYGQVDRYVSRERLLQMLDKEFTQVVTRLSDVRPKNTTFFAYAATVTARSFKQTNECHGWVGVRLQLHPGAEPSDVILHVRMLDHENAQQSEALGILGVNLIHGAFFLHQKPDWIVESLADGLGPERIEVDSIHFSGTYFEEVENRLMNLHLVRSKLTRAVVFNPAGEVVVPGALFYRKPVMVMRGHFKPVTNVNIDMMASGLKQFSQLAAVDANQIVSLAEVTMNSLIRNDNVDDADFLARIDLLASQGYTVMISDYLRYFRLRDYLRRYTQKPIGIVLSVRDFHYLFDEKYYEGLEGGILEAFGKLFPDNTYVYVYPSRPRGTEAAAQITLDNVEVPRKLRHLLAHLKENDKMLALIPLDDRHMHIDAAEVLTNLRHGRGSWENDVPEAVARHIIANRLMGYDSE</sequence>
<evidence type="ECO:0008006" key="3">
    <source>
        <dbReference type="Google" id="ProtNLM"/>
    </source>
</evidence>
<dbReference type="EMBL" id="FNCY01000007">
    <property type="protein sequence ID" value="SDH61058.1"/>
    <property type="molecule type" value="Genomic_DNA"/>
</dbReference>
<gene>
    <name evidence="1" type="ORF">SAMN05660652_01942</name>
</gene>
<dbReference type="AlphaFoldDB" id="A0A1G8DTX9"/>
<accession>A0A1G8DTX9</accession>